<evidence type="ECO:0000256" key="4">
    <source>
        <dbReference type="ARBA" id="ARBA00022630"/>
    </source>
</evidence>
<dbReference type="OrthoDB" id="9769565at2"/>
<sequence>MTQAVDIAIVGAGMVGAALATGLGQAGLTVAVIDRAPAPAFDPEAAPDLRVSALSAGSERYLQSLGAWPGIRAMRATPYRRLAVWDETPHPLSRLWSGRLAQVTFDATEVGASHLGHIVENSVTQQALWQTAQAQPSVTLISGHGVDGIHQDRHQATVSLDNGQQIHARLVIGADGAHSRVRTLAGIGVHRDQYHQQALVISVRYQGPVADITWQGFHPSGPRAFLPLHSAGPRHPGESWASLVWYDAPEQLARLQRLDDASLLAEIQRGFPRDLPPLTHLDARASFPLARQHAKRYFAGRVVLAGDAAHTINPLAGQGVNLGFQDAQCLQAMIREALREGSDLASPTWLGRYERQRRPANRRMMAAMDVFYHVFSNRIPPVHLARNLGLGAARALPFARNQVARYAMGLQEDLPAVLKPITARLPGLGHL</sequence>
<keyword evidence="5" id="KW-0274">FAD</keyword>
<dbReference type="SUPFAM" id="SSF51905">
    <property type="entry name" value="FAD/NAD(P)-binding domain"/>
    <property type="match status" value="1"/>
</dbReference>
<dbReference type="GO" id="GO:0006744">
    <property type="term" value="P:ubiquinone biosynthetic process"/>
    <property type="evidence" value="ECO:0007669"/>
    <property type="project" value="UniProtKB-UniPathway"/>
</dbReference>
<dbReference type="Proteomes" id="UP000189339">
    <property type="component" value="Unassembled WGS sequence"/>
</dbReference>
<comment type="similarity">
    <text evidence="3">Belongs to the UbiH/COQ6 family.</text>
</comment>
<accession>A0A1V2DS82</accession>
<evidence type="ECO:0000313" key="11">
    <source>
        <dbReference type="Proteomes" id="UP000189339"/>
    </source>
</evidence>
<proteinExistence type="inferred from homology"/>
<keyword evidence="6" id="KW-0560">Oxidoreductase</keyword>
<dbReference type="PANTHER" id="PTHR43876:SF10">
    <property type="entry name" value="3-DEMETHOXYUBIQUINOL 3-HYDROXYLASE"/>
    <property type="match status" value="1"/>
</dbReference>
<evidence type="ECO:0000256" key="8">
    <source>
        <dbReference type="ARBA" id="ARBA00065734"/>
    </source>
</evidence>
<evidence type="ECO:0000256" key="7">
    <source>
        <dbReference type="ARBA" id="ARBA00023033"/>
    </source>
</evidence>
<dbReference type="FunFam" id="3.50.50.60:FF:000021">
    <property type="entry name" value="Ubiquinone biosynthesis monooxygenase COQ6"/>
    <property type="match status" value="1"/>
</dbReference>
<evidence type="ECO:0000256" key="3">
    <source>
        <dbReference type="ARBA" id="ARBA00005349"/>
    </source>
</evidence>
<dbReference type="InterPro" id="IPR002938">
    <property type="entry name" value="FAD-bd"/>
</dbReference>
<dbReference type="PANTHER" id="PTHR43876">
    <property type="entry name" value="UBIQUINONE BIOSYNTHESIS MONOOXYGENASE COQ6, MITOCHONDRIAL"/>
    <property type="match status" value="1"/>
</dbReference>
<organism evidence="10 11">
    <name type="scientific">Marinobacter lutaoensis</name>
    <dbReference type="NCBI Taxonomy" id="135739"/>
    <lineage>
        <taxon>Bacteria</taxon>
        <taxon>Pseudomonadati</taxon>
        <taxon>Pseudomonadota</taxon>
        <taxon>Gammaproteobacteria</taxon>
        <taxon>Pseudomonadales</taxon>
        <taxon>Marinobacteraceae</taxon>
        <taxon>Marinobacter</taxon>
    </lineage>
</organism>
<keyword evidence="7" id="KW-0503">Monooxygenase</keyword>
<dbReference type="PRINTS" id="PR00420">
    <property type="entry name" value="RNGMNOXGNASE"/>
</dbReference>
<comment type="cofactor">
    <cofactor evidence="1">
        <name>FAD</name>
        <dbReference type="ChEBI" id="CHEBI:57692"/>
    </cofactor>
</comment>
<dbReference type="Pfam" id="PF01494">
    <property type="entry name" value="FAD_binding_3"/>
    <property type="match status" value="1"/>
</dbReference>
<evidence type="ECO:0000256" key="5">
    <source>
        <dbReference type="ARBA" id="ARBA00022827"/>
    </source>
</evidence>
<keyword evidence="4" id="KW-0285">Flavoprotein</keyword>
<protein>
    <submittedName>
        <fullName evidence="10">Ubiquinone biosynthesis protein UbiH</fullName>
    </submittedName>
</protein>
<gene>
    <name evidence="10" type="ORF">BTO32_12820</name>
</gene>
<evidence type="ECO:0000256" key="2">
    <source>
        <dbReference type="ARBA" id="ARBA00004749"/>
    </source>
</evidence>
<dbReference type="STRING" id="135739.BTO32_12820"/>
<comment type="subunit">
    <text evidence="8">Component of the Ubi complex metabolon, which regroups five ubiquinone biosynthesis proteins (UbiE, UbiF, UbiG, UbiH and UbiI) and two accessory factors (UbiK and the lipid-binding protein UbiJ).</text>
</comment>
<evidence type="ECO:0000313" key="10">
    <source>
        <dbReference type="EMBL" id="ONF43538.1"/>
    </source>
</evidence>
<dbReference type="RefSeq" id="WP_076725004.1">
    <property type="nucleotide sequence ID" value="NZ_MSCW01000007.1"/>
</dbReference>
<dbReference type="InterPro" id="IPR010971">
    <property type="entry name" value="UbiH/COQ6"/>
</dbReference>
<dbReference type="NCBIfam" id="TIGR01988">
    <property type="entry name" value="Ubi-OHases"/>
    <property type="match status" value="1"/>
</dbReference>
<feature type="domain" description="FAD-binding" evidence="9">
    <location>
        <begin position="5"/>
        <end position="366"/>
    </location>
</feature>
<keyword evidence="10" id="KW-0830">Ubiquinone</keyword>
<name>A0A1V2DS82_9GAMM</name>
<comment type="pathway">
    <text evidence="2">Cofactor biosynthesis; ubiquinone biosynthesis.</text>
</comment>
<dbReference type="GO" id="GO:0008682">
    <property type="term" value="F:3-demethoxyubiquinol 3-hydroxylase activity"/>
    <property type="evidence" value="ECO:0007669"/>
    <property type="project" value="TreeGrafter"/>
</dbReference>
<evidence type="ECO:0000256" key="6">
    <source>
        <dbReference type="ARBA" id="ARBA00023002"/>
    </source>
</evidence>
<dbReference type="InterPro" id="IPR036188">
    <property type="entry name" value="FAD/NAD-bd_sf"/>
</dbReference>
<dbReference type="Gene3D" id="3.50.50.60">
    <property type="entry name" value="FAD/NAD(P)-binding domain"/>
    <property type="match status" value="2"/>
</dbReference>
<dbReference type="EMBL" id="MSCW01000007">
    <property type="protein sequence ID" value="ONF43538.1"/>
    <property type="molecule type" value="Genomic_DNA"/>
</dbReference>
<dbReference type="GO" id="GO:0071949">
    <property type="term" value="F:FAD binding"/>
    <property type="evidence" value="ECO:0007669"/>
    <property type="project" value="InterPro"/>
</dbReference>
<evidence type="ECO:0000256" key="1">
    <source>
        <dbReference type="ARBA" id="ARBA00001974"/>
    </source>
</evidence>
<evidence type="ECO:0000259" key="9">
    <source>
        <dbReference type="Pfam" id="PF01494"/>
    </source>
</evidence>
<comment type="caution">
    <text evidence="10">The sequence shown here is derived from an EMBL/GenBank/DDBJ whole genome shotgun (WGS) entry which is preliminary data.</text>
</comment>
<dbReference type="AlphaFoldDB" id="A0A1V2DS82"/>
<keyword evidence="11" id="KW-1185">Reference proteome</keyword>
<dbReference type="InterPro" id="IPR051205">
    <property type="entry name" value="UbiH/COQ6_monooxygenase"/>
</dbReference>
<dbReference type="UniPathway" id="UPA00232"/>
<dbReference type="GO" id="GO:0110142">
    <property type="term" value="C:ubiquinone biosynthesis complex"/>
    <property type="evidence" value="ECO:0007669"/>
    <property type="project" value="UniProtKB-ARBA"/>
</dbReference>
<reference evidence="10 11" key="1">
    <citation type="submission" date="2016-12" db="EMBL/GenBank/DDBJ databases">
        <title>Marinobacter lutaoensis whole genome sequencing.</title>
        <authorList>
            <person name="Verma A."/>
            <person name="Krishnamurthi S."/>
        </authorList>
    </citation>
    <scope>NUCLEOTIDE SEQUENCE [LARGE SCALE GENOMIC DNA]</scope>
    <source>
        <strain evidence="10 11">T5054</strain>
    </source>
</reference>